<feature type="compositionally biased region" description="Polar residues" evidence="1">
    <location>
        <begin position="94"/>
        <end position="106"/>
    </location>
</feature>
<dbReference type="InParanoid" id="C3XTE1"/>
<feature type="region of interest" description="Disordered" evidence="1">
    <location>
        <begin position="84"/>
        <end position="106"/>
    </location>
</feature>
<gene>
    <name evidence="2" type="ORF">BRAFLDRAFT_99516</name>
</gene>
<evidence type="ECO:0000256" key="1">
    <source>
        <dbReference type="SAM" id="MobiDB-lite"/>
    </source>
</evidence>
<evidence type="ECO:0000313" key="2">
    <source>
        <dbReference type="EMBL" id="EEN68730.1"/>
    </source>
</evidence>
<organism>
    <name type="scientific">Branchiostoma floridae</name>
    <name type="common">Florida lancelet</name>
    <name type="synonym">Amphioxus</name>
    <dbReference type="NCBI Taxonomy" id="7739"/>
    <lineage>
        <taxon>Eukaryota</taxon>
        <taxon>Metazoa</taxon>
        <taxon>Chordata</taxon>
        <taxon>Cephalochordata</taxon>
        <taxon>Leptocardii</taxon>
        <taxon>Amphioxiformes</taxon>
        <taxon>Branchiostomatidae</taxon>
        <taxon>Branchiostoma</taxon>
    </lineage>
</organism>
<dbReference type="AlphaFoldDB" id="C3XTE1"/>
<reference evidence="2" key="1">
    <citation type="journal article" date="2008" name="Nature">
        <title>The amphioxus genome and the evolution of the chordate karyotype.</title>
        <authorList>
            <consortium name="US DOE Joint Genome Institute (JGI-PGF)"/>
            <person name="Putnam N.H."/>
            <person name="Butts T."/>
            <person name="Ferrier D.E.K."/>
            <person name="Furlong R.F."/>
            <person name="Hellsten U."/>
            <person name="Kawashima T."/>
            <person name="Robinson-Rechavi M."/>
            <person name="Shoguchi E."/>
            <person name="Terry A."/>
            <person name="Yu J.-K."/>
            <person name="Benito-Gutierrez E.L."/>
            <person name="Dubchak I."/>
            <person name="Garcia-Fernandez J."/>
            <person name="Gibson-Brown J.J."/>
            <person name="Grigoriev I.V."/>
            <person name="Horton A.C."/>
            <person name="de Jong P.J."/>
            <person name="Jurka J."/>
            <person name="Kapitonov V.V."/>
            <person name="Kohara Y."/>
            <person name="Kuroki Y."/>
            <person name="Lindquist E."/>
            <person name="Lucas S."/>
            <person name="Osoegawa K."/>
            <person name="Pennacchio L.A."/>
            <person name="Salamov A.A."/>
            <person name="Satou Y."/>
            <person name="Sauka-Spengler T."/>
            <person name="Schmutz J."/>
            <person name="Shin-I T."/>
            <person name="Toyoda A."/>
            <person name="Bronner-Fraser M."/>
            <person name="Fujiyama A."/>
            <person name="Holland L.Z."/>
            <person name="Holland P.W.H."/>
            <person name="Satoh N."/>
            <person name="Rokhsar D.S."/>
        </authorList>
    </citation>
    <scope>NUCLEOTIDE SEQUENCE [LARGE SCALE GENOMIC DNA]</scope>
    <source>
        <strain evidence="2">S238N-H82</strain>
        <tissue evidence="2">Testes</tissue>
    </source>
</reference>
<protein>
    <submittedName>
        <fullName evidence="2">Uncharacterized protein</fullName>
    </submittedName>
</protein>
<name>C3XTE1_BRAFL</name>
<accession>C3XTE1</accession>
<proteinExistence type="predicted"/>
<sequence length="106" mass="11791">MTSAALNALSPWTVGDQVRKGRALACQRKIALSGEDVEPHLHEMDEHITKYGSHVIWLNSCLSLEASDDVTTCRHNEDEVELRLMKKDGEAPGNRSQSLTLPRNLP</sequence>
<dbReference type="EMBL" id="GG666462">
    <property type="protein sequence ID" value="EEN68730.1"/>
    <property type="molecule type" value="Genomic_DNA"/>
</dbReference>